<dbReference type="Proteomes" id="UP001054945">
    <property type="component" value="Unassembled WGS sequence"/>
</dbReference>
<sequence>MSGKIQLHPHPSPEAKEVCAHITILRISFPNNGAVNLTVFRKKHGCVFRYLLRSRALGSVTPHAVLHSLEKPPKAYDSVTKMELNIKSYFVIVATTMVLNSSSERKLIMNVTTNALLNTLESFQIATCKPSA</sequence>
<evidence type="ECO:0000313" key="1">
    <source>
        <dbReference type="EMBL" id="GIX67067.1"/>
    </source>
</evidence>
<dbReference type="AlphaFoldDB" id="A0AAV4M4L7"/>
<dbReference type="EMBL" id="BPLR01001851">
    <property type="protein sequence ID" value="GIX67067.1"/>
    <property type="molecule type" value="Genomic_DNA"/>
</dbReference>
<evidence type="ECO:0000313" key="2">
    <source>
        <dbReference type="Proteomes" id="UP001054945"/>
    </source>
</evidence>
<name>A0AAV4M4L7_CAEEX</name>
<reference evidence="1 2" key="1">
    <citation type="submission" date="2021-06" db="EMBL/GenBank/DDBJ databases">
        <title>Caerostris extrusa draft genome.</title>
        <authorList>
            <person name="Kono N."/>
            <person name="Arakawa K."/>
        </authorList>
    </citation>
    <scope>NUCLEOTIDE SEQUENCE [LARGE SCALE GENOMIC DNA]</scope>
</reference>
<proteinExistence type="predicted"/>
<organism evidence="1 2">
    <name type="scientific">Caerostris extrusa</name>
    <name type="common">Bark spider</name>
    <name type="synonym">Caerostris bankana</name>
    <dbReference type="NCBI Taxonomy" id="172846"/>
    <lineage>
        <taxon>Eukaryota</taxon>
        <taxon>Metazoa</taxon>
        <taxon>Ecdysozoa</taxon>
        <taxon>Arthropoda</taxon>
        <taxon>Chelicerata</taxon>
        <taxon>Arachnida</taxon>
        <taxon>Araneae</taxon>
        <taxon>Araneomorphae</taxon>
        <taxon>Entelegynae</taxon>
        <taxon>Araneoidea</taxon>
        <taxon>Araneidae</taxon>
        <taxon>Caerostris</taxon>
    </lineage>
</organism>
<keyword evidence="2" id="KW-1185">Reference proteome</keyword>
<protein>
    <submittedName>
        <fullName evidence="1">Uncharacterized protein</fullName>
    </submittedName>
</protein>
<accession>A0AAV4M4L7</accession>
<gene>
    <name evidence="1" type="ORF">CEXT_723631</name>
</gene>
<comment type="caution">
    <text evidence="1">The sequence shown here is derived from an EMBL/GenBank/DDBJ whole genome shotgun (WGS) entry which is preliminary data.</text>
</comment>